<dbReference type="EMBL" id="JAZDWU010000002">
    <property type="protein sequence ID" value="KAL0012344.1"/>
    <property type="molecule type" value="Genomic_DNA"/>
</dbReference>
<keyword evidence="2" id="KW-1185">Reference proteome</keyword>
<comment type="caution">
    <text evidence="1">The sequence shown here is derived from an EMBL/GenBank/DDBJ whole genome shotgun (WGS) entry which is preliminary data.</text>
</comment>
<dbReference type="Proteomes" id="UP001459277">
    <property type="component" value="Unassembled WGS sequence"/>
</dbReference>
<accession>A0AAW2DQE5</accession>
<name>A0AAW2DQE5_9ROSI</name>
<evidence type="ECO:0000313" key="2">
    <source>
        <dbReference type="Proteomes" id="UP001459277"/>
    </source>
</evidence>
<proteinExistence type="predicted"/>
<organism evidence="1 2">
    <name type="scientific">Lithocarpus litseifolius</name>
    <dbReference type="NCBI Taxonomy" id="425828"/>
    <lineage>
        <taxon>Eukaryota</taxon>
        <taxon>Viridiplantae</taxon>
        <taxon>Streptophyta</taxon>
        <taxon>Embryophyta</taxon>
        <taxon>Tracheophyta</taxon>
        <taxon>Spermatophyta</taxon>
        <taxon>Magnoliopsida</taxon>
        <taxon>eudicotyledons</taxon>
        <taxon>Gunneridae</taxon>
        <taxon>Pentapetalae</taxon>
        <taxon>rosids</taxon>
        <taxon>fabids</taxon>
        <taxon>Fagales</taxon>
        <taxon>Fagaceae</taxon>
        <taxon>Lithocarpus</taxon>
    </lineage>
</organism>
<reference evidence="1 2" key="1">
    <citation type="submission" date="2024-01" db="EMBL/GenBank/DDBJ databases">
        <title>A telomere-to-telomere, gap-free genome of sweet tea (Lithocarpus litseifolius).</title>
        <authorList>
            <person name="Zhou J."/>
        </authorList>
    </citation>
    <scope>NUCLEOTIDE SEQUENCE [LARGE SCALE GENOMIC DNA]</scope>
    <source>
        <strain evidence="1">Zhou-2022a</strain>
        <tissue evidence="1">Leaf</tissue>
    </source>
</reference>
<sequence length="588" mass="65821">MLKKHNEVLAWKSVPYPSICFYPPYVCSSVPDEYPRVAPAQCSLESFPPFNTQRVCSPVNNQMLASQNKYPSKGRCVHVFNEQVGSFQNIQDSFWVSLISGPMLSILDVALNIVGRYMDDVYTANSKVLRGPITSAVNIVSSAASQQLPKKTMAAALVESTKKISVALVPKEIVKLAQRFFPFFNPSLFPHKPPSAAVVNRVLFTDAEDDFKMPSFQGALLNAYLLFIVILLSRLIQDEVAWCMLSADDIVFVDETRHGVNSKLEIWRDASKSKGFRLSRVKTDCMKSVRRMKTSPLTVEEITCIQEDDQAENAGGKNKSGDESTDNTLQGYVHQAYLADWRPGGFNLNSSARPCRNVKDKSLPRDTLSQEGTHIRDQQIYDGSREAQLQTEIMYKFSTLLECTWADFKGFQLGASTKISVAGGGICNSGKENLVSRIPYSVNLGTTHSVKAVQKKNSPLKDNVRHLHPEESKVDKNKCIPEERRIDSDLQMHPLLFQSPEDRLTTEKVFDSVQTESLVSLGLATSVNPPSPTEKTNELDLEIHLSHTSRKKKGMESRDVTACDQSHLEIVMEQEELSDPYEEIEEQV</sequence>
<evidence type="ECO:0008006" key="3">
    <source>
        <dbReference type="Google" id="ProtNLM"/>
    </source>
</evidence>
<gene>
    <name evidence="1" type="ORF">SO802_007452</name>
</gene>
<evidence type="ECO:0000313" key="1">
    <source>
        <dbReference type="EMBL" id="KAL0012344.1"/>
    </source>
</evidence>
<protein>
    <recommendedName>
        <fullName evidence="3">Reverse transcriptase domain-containing protein</fullName>
    </recommendedName>
</protein>
<dbReference type="AlphaFoldDB" id="A0AAW2DQE5"/>